<dbReference type="Gene3D" id="1.10.10.1760">
    <property type="entry name" value="60S ribosomal protein L36"/>
    <property type="match status" value="1"/>
</dbReference>
<evidence type="ECO:0000256" key="1">
    <source>
        <dbReference type="ARBA" id="ARBA00006509"/>
    </source>
</evidence>
<comment type="similarity">
    <text evidence="1 4">Belongs to the eukaryotic ribosomal protein eL36 family.</text>
</comment>
<name>A0ABQ8XSQ7_9EUKA</name>
<dbReference type="Proteomes" id="UP001150062">
    <property type="component" value="Unassembled WGS sequence"/>
</dbReference>
<keyword evidence="6" id="KW-1185">Reference proteome</keyword>
<dbReference type="InterPro" id="IPR000509">
    <property type="entry name" value="Ribosomal_eL36"/>
</dbReference>
<dbReference type="EMBL" id="JAOAOG010000266">
    <property type="protein sequence ID" value="KAJ6235007.1"/>
    <property type="molecule type" value="Genomic_DNA"/>
</dbReference>
<comment type="caution">
    <text evidence="5">The sequence shown here is derived from an EMBL/GenBank/DDBJ whole genome shotgun (WGS) entry which is preliminary data.</text>
</comment>
<evidence type="ECO:0000313" key="6">
    <source>
        <dbReference type="Proteomes" id="UP001150062"/>
    </source>
</evidence>
<organism evidence="5 6">
    <name type="scientific">Anaeramoeba flamelloides</name>
    <dbReference type="NCBI Taxonomy" id="1746091"/>
    <lineage>
        <taxon>Eukaryota</taxon>
        <taxon>Metamonada</taxon>
        <taxon>Anaeramoebidae</taxon>
        <taxon>Anaeramoeba</taxon>
    </lineage>
</organism>
<dbReference type="InterPro" id="IPR038097">
    <property type="entry name" value="Ribosomal_eL36_sf"/>
</dbReference>
<reference evidence="5" key="1">
    <citation type="submission" date="2022-08" db="EMBL/GenBank/DDBJ databases">
        <title>Novel sulfate-reducing endosymbionts in the free-living metamonad Anaeramoeba.</title>
        <authorList>
            <person name="Jerlstrom-Hultqvist J."/>
            <person name="Cepicka I."/>
            <person name="Gallot-Lavallee L."/>
            <person name="Salas-Leiva D."/>
            <person name="Curtis B.A."/>
            <person name="Zahonova K."/>
            <person name="Pipaliya S."/>
            <person name="Dacks J."/>
            <person name="Roger A.J."/>
        </authorList>
    </citation>
    <scope>NUCLEOTIDE SEQUENCE</scope>
    <source>
        <strain evidence="5">Schooner1</strain>
    </source>
</reference>
<gene>
    <name evidence="5" type="ORF">M0813_28986</name>
</gene>
<evidence type="ECO:0000256" key="3">
    <source>
        <dbReference type="ARBA" id="ARBA00023274"/>
    </source>
</evidence>
<evidence type="ECO:0000256" key="2">
    <source>
        <dbReference type="ARBA" id="ARBA00022980"/>
    </source>
</evidence>
<accession>A0ABQ8XSQ7</accession>
<proteinExistence type="inferred from homology"/>
<keyword evidence="2 4" id="KW-0689">Ribosomal protein</keyword>
<dbReference type="PANTHER" id="PTHR10114">
    <property type="entry name" value="60S RIBOSOMAL PROTEIN L36"/>
    <property type="match status" value="1"/>
</dbReference>
<dbReference type="Pfam" id="PF01158">
    <property type="entry name" value="Ribosomal_L36e"/>
    <property type="match status" value="1"/>
</dbReference>
<evidence type="ECO:0000313" key="5">
    <source>
        <dbReference type="EMBL" id="KAJ6235007.1"/>
    </source>
</evidence>
<keyword evidence="3 4" id="KW-0687">Ribonucleoprotein</keyword>
<sequence length="89" mass="10834">MPPKTQKRKKKINKNFRKRTKRVFVRNLIREVAGFSPYEKRAIEMLKLGYEKRALRFCKRRLGTQKRARKKRDELAKIVQQMKTQSLEK</sequence>
<dbReference type="GO" id="GO:0005840">
    <property type="term" value="C:ribosome"/>
    <property type="evidence" value="ECO:0007669"/>
    <property type="project" value="UniProtKB-KW"/>
</dbReference>
<protein>
    <recommendedName>
        <fullName evidence="4">60S ribosomal protein L36</fullName>
    </recommendedName>
</protein>
<evidence type="ECO:0000256" key="4">
    <source>
        <dbReference type="RuleBase" id="RU000665"/>
    </source>
</evidence>
<dbReference type="PROSITE" id="PS01190">
    <property type="entry name" value="RIBOSOMAL_L36E"/>
    <property type="match status" value="1"/>
</dbReference>